<dbReference type="GO" id="GO:0006869">
    <property type="term" value="P:lipid transport"/>
    <property type="evidence" value="ECO:0007669"/>
    <property type="project" value="UniProtKB-KW"/>
</dbReference>
<dbReference type="InterPro" id="IPR001849">
    <property type="entry name" value="PH_domain"/>
</dbReference>
<gene>
    <name evidence="8" type="ORF">ONE63_009358</name>
</gene>
<evidence type="ECO:0000256" key="5">
    <source>
        <dbReference type="RuleBase" id="RU003845"/>
    </source>
</evidence>
<dbReference type="Pfam" id="PF01237">
    <property type="entry name" value="Oxysterol_BP"/>
    <property type="match status" value="2"/>
</dbReference>
<dbReference type="SMART" id="SM00233">
    <property type="entry name" value="PH"/>
    <property type="match status" value="1"/>
</dbReference>
<dbReference type="CDD" id="cd13291">
    <property type="entry name" value="PH_ORP10_ORP11"/>
    <property type="match status" value="1"/>
</dbReference>
<feature type="region of interest" description="Disordered" evidence="6">
    <location>
        <begin position="661"/>
        <end position="686"/>
    </location>
</feature>
<protein>
    <recommendedName>
        <fullName evidence="5">Oxysterol-binding protein</fullName>
    </recommendedName>
</protein>
<dbReference type="Gene3D" id="1.10.287.2720">
    <property type="match status" value="1"/>
</dbReference>
<dbReference type="FunFam" id="1.10.287.2720:FF:000001">
    <property type="entry name" value="Oxysterol-binding OBPalpha"/>
    <property type="match status" value="1"/>
</dbReference>
<dbReference type="GO" id="GO:0005829">
    <property type="term" value="C:cytosol"/>
    <property type="evidence" value="ECO:0007669"/>
    <property type="project" value="TreeGrafter"/>
</dbReference>
<dbReference type="Gene3D" id="2.40.160.120">
    <property type="match status" value="1"/>
</dbReference>
<dbReference type="InterPro" id="IPR037239">
    <property type="entry name" value="OSBP_sf"/>
</dbReference>
<feature type="compositionally biased region" description="Low complexity" evidence="6">
    <location>
        <begin position="227"/>
        <end position="241"/>
    </location>
</feature>
<dbReference type="PROSITE" id="PS50003">
    <property type="entry name" value="PH_DOMAIN"/>
    <property type="match status" value="1"/>
</dbReference>
<dbReference type="EMBL" id="JAPTSV010000007">
    <property type="protein sequence ID" value="KAJ1526199.1"/>
    <property type="molecule type" value="Genomic_DNA"/>
</dbReference>
<keyword evidence="2 5" id="KW-0445">Lipid transport</keyword>
<evidence type="ECO:0000256" key="4">
    <source>
        <dbReference type="RuleBase" id="RU003844"/>
    </source>
</evidence>
<evidence type="ECO:0000256" key="6">
    <source>
        <dbReference type="SAM" id="MobiDB-lite"/>
    </source>
</evidence>
<feature type="compositionally biased region" description="Acidic residues" evidence="6">
    <location>
        <begin position="336"/>
        <end position="349"/>
    </location>
</feature>
<comment type="caution">
    <text evidence="8">The sequence shown here is derived from an EMBL/GenBank/DDBJ whole genome shotgun (WGS) entry which is preliminary data.</text>
</comment>
<dbReference type="PROSITE" id="PS01013">
    <property type="entry name" value="OSBP"/>
    <property type="match status" value="1"/>
</dbReference>
<dbReference type="Gene3D" id="3.30.70.3490">
    <property type="match status" value="1"/>
</dbReference>
<feature type="compositionally biased region" description="Basic and acidic residues" evidence="6">
    <location>
        <begin position="661"/>
        <end position="681"/>
    </location>
</feature>
<evidence type="ECO:0000313" key="9">
    <source>
        <dbReference type="Proteomes" id="UP001075354"/>
    </source>
</evidence>
<dbReference type="Proteomes" id="UP001075354">
    <property type="component" value="Chromosome 7"/>
</dbReference>
<evidence type="ECO:0000256" key="3">
    <source>
        <dbReference type="ARBA" id="ARBA00023121"/>
    </source>
</evidence>
<dbReference type="InterPro" id="IPR018494">
    <property type="entry name" value="Oxysterol-bd_CS"/>
</dbReference>
<evidence type="ECO:0000256" key="1">
    <source>
        <dbReference type="ARBA" id="ARBA00022448"/>
    </source>
</evidence>
<dbReference type="InterPro" id="IPR000648">
    <property type="entry name" value="Oxysterol-bd"/>
</dbReference>
<evidence type="ECO:0000256" key="2">
    <source>
        <dbReference type="ARBA" id="ARBA00023055"/>
    </source>
</evidence>
<dbReference type="InterPro" id="IPR011993">
    <property type="entry name" value="PH-like_dom_sf"/>
</dbReference>
<keyword evidence="9" id="KW-1185">Reference proteome</keyword>
<dbReference type="SUPFAM" id="SSF144000">
    <property type="entry name" value="Oxysterol-binding protein-like"/>
    <property type="match status" value="1"/>
</dbReference>
<name>A0AAV7XR05_9NEOP</name>
<dbReference type="GO" id="GO:0016020">
    <property type="term" value="C:membrane"/>
    <property type="evidence" value="ECO:0007669"/>
    <property type="project" value="TreeGrafter"/>
</dbReference>
<dbReference type="Gene3D" id="2.30.29.30">
    <property type="entry name" value="Pleckstrin-homology domain (PH domain)/Phosphotyrosine-binding domain (PTB)"/>
    <property type="match status" value="1"/>
</dbReference>
<accession>A0AAV7XR05</accession>
<organism evidence="8 9">
    <name type="scientific">Megalurothrips usitatus</name>
    <name type="common">bean blossom thrips</name>
    <dbReference type="NCBI Taxonomy" id="439358"/>
    <lineage>
        <taxon>Eukaryota</taxon>
        <taxon>Metazoa</taxon>
        <taxon>Ecdysozoa</taxon>
        <taxon>Arthropoda</taxon>
        <taxon>Hexapoda</taxon>
        <taxon>Insecta</taxon>
        <taxon>Pterygota</taxon>
        <taxon>Neoptera</taxon>
        <taxon>Paraneoptera</taxon>
        <taxon>Thysanoptera</taxon>
        <taxon>Terebrantia</taxon>
        <taxon>Thripoidea</taxon>
        <taxon>Thripidae</taxon>
        <taxon>Megalurothrips</taxon>
    </lineage>
</organism>
<proteinExistence type="inferred from homology"/>
<feature type="compositionally biased region" description="Polar residues" evidence="6">
    <location>
        <begin position="244"/>
        <end position="255"/>
    </location>
</feature>
<evidence type="ECO:0000259" key="7">
    <source>
        <dbReference type="PROSITE" id="PS50003"/>
    </source>
</evidence>
<feature type="compositionally biased region" description="Polar residues" evidence="6">
    <location>
        <begin position="264"/>
        <end position="284"/>
    </location>
</feature>
<feature type="domain" description="PH" evidence="7">
    <location>
        <begin position="9"/>
        <end position="107"/>
    </location>
</feature>
<feature type="compositionally biased region" description="Pro residues" evidence="6">
    <location>
        <begin position="216"/>
        <end position="226"/>
    </location>
</feature>
<dbReference type="GO" id="GO:0032934">
    <property type="term" value="F:sterol binding"/>
    <property type="evidence" value="ECO:0007669"/>
    <property type="project" value="TreeGrafter"/>
</dbReference>
<dbReference type="PANTHER" id="PTHR10972:SF141">
    <property type="entry name" value="OXYSTEROL-BINDING PROTEIN"/>
    <property type="match status" value="1"/>
</dbReference>
<keyword evidence="3" id="KW-0446">Lipid-binding</keyword>
<evidence type="ECO:0000313" key="8">
    <source>
        <dbReference type="EMBL" id="KAJ1526199.1"/>
    </source>
</evidence>
<dbReference type="AlphaFoldDB" id="A0AAV7XR05"/>
<keyword evidence="1 5" id="KW-0813">Transport</keyword>
<sequence length="710" mass="79352">MDMHSEKLRQQFEGQLYKYTNVMKGWQHRWFVLDPEMGTLSYFLSDSENKSSRVRGAIHLAAAVISPSDEDSNTFTVNSTTGELFKLRAGDARARQDWVNRLRAVAEMHTIAIAQSNPPLPPREHHTLAASTANPNPMVHCTLALLDAFSMVRDHLQKAEHCNSLLVRAVEELPVSGPGMHSSDPDLLVLKATTSATLQCLGHCLSILQQQQLAPPSTPALPPVPTIPGSSQSLSSSGKPQLIKKNSLTSHTPASPSHFEGKKSASQRSHQHPHSMTQATAQGESSRRSDPPQRMVQVESGKVDVPLNSSNENEDLKLREKEKDDILRNRKAQEIEPQEDDEEITDDEDIRTGGAGGGKTFQAEENKSVILHLLSQLKLGMDLTKVVLPTFILERRSLLEMFADCLGHPNLFIKIMESSTPEDRMMAVVEWYLTSLHIGRDCSIAKKPYNPIIGEVFHCSWKVQQPDNKTDYVHYTAEQVSHHPPVTAFYAECPTRNMCLNASIWTKSNFSGMSVGVTMVGEVSLHLGDIGERYDFTLPSAYARSIISVPWIELGGKVVINCPNTGYSANIIFHTKPFYGGKVHQVTGEVRNDVNMTTCKIQGEWNSSFEFIYPGGRTNVIDVMRLPVIRKRVKPINKQGSTESRRLWNEVTNALAEGDISRATEHKRNLEEQQRTGEKHRAATGTSYPTRYFHRSEDDSWVYKNMLVSV</sequence>
<reference evidence="8" key="1">
    <citation type="submission" date="2022-12" db="EMBL/GenBank/DDBJ databases">
        <title>Chromosome-level genome assembly of the bean flower thrips Megalurothrips usitatus.</title>
        <authorList>
            <person name="Ma L."/>
            <person name="Liu Q."/>
            <person name="Li H."/>
            <person name="Cai W."/>
        </authorList>
    </citation>
    <scope>NUCLEOTIDE SEQUENCE</scope>
    <source>
        <strain evidence="8">Cailab_2022a</strain>
    </source>
</reference>
<feature type="region of interest" description="Disordered" evidence="6">
    <location>
        <begin position="214"/>
        <end position="361"/>
    </location>
</feature>
<dbReference type="PANTHER" id="PTHR10972">
    <property type="entry name" value="OXYSTEROL-BINDING PROTEIN-RELATED"/>
    <property type="match status" value="1"/>
</dbReference>
<comment type="similarity">
    <text evidence="4">Belongs to the OSBP family.</text>
</comment>
<feature type="compositionally biased region" description="Basic and acidic residues" evidence="6">
    <location>
        <begin position="314"/>
        <end position="334"/>
    </location>
</feature>
<dbReference type="Pfam" id="PF00169">
    <property type="entry name" value="PH"/>
    <property type="match status" value="1"/>
</dbReference>
<dbReference type="SUPFAM" id="SSF50729">
    <property type="entry name" value="PH domain-like"/>
    <property type="match status" value="1"/>
</dbReference>